<accession>A0AAE0D8F7</accession>
<name>A0AAE0D8F7_COLKA</name>
<sequence length="105" mass="11116">MGRRHDAASRRRGVGQVLQEGGCQPLGEVRPLEGKVLGAVEGEEGEGHTVPAAELHHQAGMNELCLGVMVYERSDAEYGVALIEVPVDNWKGNGGTGPFQLQLAA</sequence>
<proteinExistence type="predicted"/>
<dbReference type="AlphaFoldDB" id="A0AAE0D8F7"/>
<reference evidence="1" key="1">
    <citation type="submission" date="2023-02" db="EMBL/GenBank/DDBJ databases">
        <title>Colletotrichum kahawae CIFC_Que2 genome sequencing and assembly.</title>
        <authorList>
            <person name="Baroncelli R."/>
        </authorList>
    </citation>
    <scope>NUCLEOTIDE SEQUENCE</scope>
    <source>
        <strain evidence="1">CIFC_Que2</strain>
    </source>
</reference>
<evidence type="ECO:0000313" key="1">
    <source>
        <dbReference type="EMBL" id="KAK2769223.1"/>
    </source>
</evidence>
<gene>
    <name evidence="1" type="ORF">CKAH01_00830</name>
</gene>
<evidence type="ECO:0000313" key="2">
    <source>
        <dbReference type="Proteomes" id="UP001281614"/>
    </source>
</evidence>
<keyword evidence="2" id="KW-1185">Reference proteome</keyword>
<dbReference type="EMBL" id="VYYT01000112">
    <property type="protein sequence ID" value="KAK2769223.1"/>
    <property type="molecule type" value="Genomic_DNA"/>
</dbReference>
<protein>
    <submittedName>
        <fullName evidence="1">Uncharacterized protein</fullName>
    </submittedName>
</protein>
<comment type="caution">
    <text evidence="1">The sequence shown here is derived from an EMBL/GenBank/DDBJ whole genome shotgun (WGS) entry which is preliminary data.</text>
</comment>
<organism evidence="1 2">
    <name type="scientific">Colletotrichum kahawae</name>
    <name type="common">Coffee berry disease fungus</name>
    <dbReference type="NCBI Taxonomy" id="34407"/>
    <lineage>
        <taxon>Eukaryota</taxon>
        <taxon>Fungi</taxon>
        <taxon>Dikarya</taxon>
        <taxon>Ascomycota</taxon>
        <taxon>Pezizomycotina</taxon>
        <taxon>Sordariomycetes</taxon>
        <taxon>Hypocreomycetidae</taxon>
        <taxon>Glomerellales</taxon>
        <taxon>Glomerellaceae</taxon>
        <taxon>Colletotrichum</taxon>
        <taxon>Colletotrichum gloeosporioides species complex</taxon>
    </lineage>
</organism>
<dbReference type="Proteomes" id="UP001281614">
    <property type="component" value="Unassembled WGS sequence"/>
</dbReference>